<proteinExistence type="predicted"/>
<dbReference type="RefSeq" id="XP_013236461.1">
    <property type="nucleotide sequence ID" value="XM_013381007.1"/>
</dbReference>
<organism evidence="1 2">
    <name type="scientific">Mitosporidium daphniae</name>
    <dbReference type="NCBI Taxonomy" id="1485682"/>
    <lineage>
        <taxon>Eukaryota</taxon>
        <taxon>Fungi</taxon>
        <taxon>Fungi incertae sedis</taxon>
        <taxon>Microsporidia</taxon>
        <taxon>Mitosporidium</taxon>
    </lineage>
</organism>
<evidence type="ECO:0000313" key="2">
    <source>
        <dbReference type="Proteomes" id="UP000029725"/>
    </source>
</evidence>
<dbReference type="EMBL" id="JMKJ01000605">
    <property type="protein sequence ID" value="KGG50025.1"/>
    <property type="molecule type" value="Genomic_DNA"/>
</dbReference>
<protein>
    <submittedName>
        <fullName evidence="1">Uncharacterized protein</fullName>
    </submittedName>
</protein>
<dbReference type="AlphaFoldDB" id="A0A098VM52"/>
<dbReference type="VEuPathDB" id="MicrosporidiaDB:DI09_93p110"/>
<name>A0A098VM52_9MICR</name>
<keyword evidence="2" id="KW-1185">Reference proteome</keyword>
<gene>
    <name evidence="1" type="ORF">DI09_93p110</name>
</gene>
<dbReference type="GeneID" id="25261089"/>
<accession>A0A098VM52</accession>
<comment type="caution">
    <text evidence="1">The sequence shown here is derived from an EMBL/GenBank/DDBJ whole genome shotgun (WGS) entry which is preliminary data.</text>
</comment>
<sequence length="139" mass="15456">MSLVQNSSTIFGERQDLHASLKSLRSANRTNEQEGATGETLARKSNAALSKVYRPKLDLLSAASLNEIAQPTIKTKSISMITSDDLRILQDTFKEADTNLKRAISSTKADFMRWMTIDIDLSSKLATNLAYKRQKTGLF</sequence>
<reference evidence="1 2" key="1">
    <citation type="submission" date="2014-04" db="EMBL/GenBank/DDBJ databases">
        <title>A new species of microsporidia sheds light on the evolution of extreme parasitism.</title>
        <authorList>
            <person name="Haag K.L."/>
            <person name="James T.Y."/>
            <person name="Larsson R."/>
            <person name="Schaer T.M."/>
            <person name="Refardt D."/>
            <person name="Pombert J.-F."/>
            <person name="Ebert D."/>
        </authorList>
    </citation>
    <scope>NUCLEOTIDE SEQUENCE [LARGE SCALE GENOMIC DNA]</scope>
    <source>
        <strain evidence="1 2">UGP3</strain>
        <tissue evidence="1">Spores</tissue>
    </source>
</reference>
<dbReference type="Proteomes" id="UP000029725">
    <property type="component" value="Unassembled WGS sequence"/>
</dbReference>
<dbReference type="HOGENOM" id="CLU_1845589_0_0_1"/>
<evidence type="ECO:0000313" key="1">
    <source>
        <dbReference type="EMBL" id="KGG50025.1"/>
    </source>
</evidence>